<dbReference type="KEGG" id="sco:SCO0060"/>
<organism evidence="1 2">
    <name type="scientific">Streptomyces coelicolor (strain ATCC BAA-471 / A3(2) / M145)</name>
    <dbReference type="NCBI Taxonomy" id="100226"/>
    <lineage>
        <taxon>Bacteria</taxon>
        <taxon>Bacillati</taxon>
        <taxon>Actinomycetota</taxon>
        <taxon>Actinomycetes</taxon>
        <taxon>Kitasatosporales</taxon>
        <taxon>Streptomycetaceae</taxon>
        <taxon>Streptomyces</taxon>
        <taxon>Streptomyces albidoflavus group</taxon>
    </lineage>
</organism>
<keyword evidence="2" id="KW-1185">Reference proteome</keyword>
<reference evidence="1 2" key="1">
    <citation type="journal article" date="1996" name="Mol. Microbiol.">
        <title>A set of ordered cosmids and a detailed genetic and physical map for the 8 Mb Streptomyces coelicolor A3(2) chromosome.</title>
        <authorList>
            <person name="Redenbach M."/>
            <person name="Kieser H.M."/>
            <person name="Denapaite D."/>
            <person name="Eichner A."/>
            <person name="Cullum J."/>
            <person name="Kinashi H."/>
            <person name="Hopwood D.A."/>
        </authorList>
    </citation>
    <scope>NUCLEOTIDE SEQUENCE [LARGE SCALE GENOMIC DNA]</scope>
    <source>
        <strain evidence="2">ATCC BAA-471 / A3(2) / M145</strain>
    </source>
</reference>
<evidence type="ECO:0000313" key="2">
    <source>
        <dbReference type="Proteomes" id="UP000001973"/>
    </source>
</evidence>
<dbReference type="AlphaFoldDB" id="Q9S1T2"/>
<name>Q9S1T2_STRCO</name>
<reference evidence="1 2" key="2">
    <citation type="journal article" date="2002" name="Nature">
        <title>Complete genome sequence of the model actinomycete Streptomyces coelicolor A3(2).</title>
        <authorList>
            <person name="Bentley S.D."/>
            <person name="Chater K.F."/>
            <person name="Cerdeno-Tarraga A.M."/>
            <person name="Challis G.L."/>
            <person name="Thomson N.R."/>
            <person name="James K.D."/>
            <person name="Harris D.E."/>
            <person name="Quail M.A."/>
            <person name="Kieser H."/>
            <person name="Harper D."/>
            <person name="Bateman A."/>
            <person name="Brown S."/>
            <person name="Chandra G."/>
            <person name="Chen C.W."/>
            <person name="Collins M."/>
            <person name="Cronin A."/>
            <person name="Fraser A."/>
            <person name="Goble A."/>
            <person name="Hidalgo J."/>
            <person name="Hornsby T."/>
            <person name="Howarth S."/>
            <person name="Huang C.H."/>
            <person name="Kieser T."/>
            <person name="Larke L."/>
            <person name="Murphy L."/>
            <person name="Oliver K."/>
            <person name="O'Neil S."/>
            <person name="Rabbinowitsch E."/>
            <person name="Rajandream M.A."/>
            <person name="Rutherford K."/>
            <person name="Rutter S."/>
            <person name="Seeger K."/>
            <person name="Saunders D."/>
            <person name="Sharp S."/>
            <person name="Squares R."/>
            <person name="Squares S."/>
            <person name="Taylor K."/>
            <person name="Warren T."/>
            <person name="Wietzorrek A."/>
            <person name="Woodward J."/>
            <person name="Barrell B.G."/>
            <person name="Parkhill J."/>
            <person name="Hopwood D.A."/>
        </authorList>
    </citation>
    <scope>NUCLEOTIDE SEQUENCE [LARGE SCALE GENOMIC DNA]</scope>
    <source>
        <strain evidence="2">ATCC BAA-471 / A3(2) / M145</strain>
    </source>
</reference>
<dbReference type="OrthoDB" id="9801186at2"/>
<dbReference type="EMBL" id="AL939104">
    <property type="protein sequence ID" value="CAB52975.1"/>
    <property type="molecule type" value="Genomic_DNA"/>
</dbReference>
<proteinExistence type="predicted"/>
<sequence>MALIVGGELRVAVTERAALTELPALHSRAAEGAVHGKVVVVPSAA</sequence>
<dbReference type="PATRIC" id="fig|100226.15.peg.50"/>
<evidence type="ECO:0000313" key="1">
    <source>
        <dbReference type="EMBL" id="CAB52975.1"/>
    </source>
</evidence>
<dbReference type="STRING" id="100226.gene:17757651"/>
<dbReference type="RefSeq" id="WP_011026816.1">
    <property type="nucleotide sequence ID" value="NC_003888.3"/>
</dbReference>
<dbReference type="EMBL" id="AL645882">
    <property type="protein sequence ID" value="CAB52975.1"/>
    <property type="molecule type" value="Genomic_DNA"/>
</dbReference>
<gene>
    <name evidence="1" type="ordered locus">SCO0060</name>
    <name evidence="1" type="ORF">SCJ4.41</name>
</gene>
<dbReference type="HOGENOM" id="CLU_3205613_0_0_11"/>
<dbReference type="InParanoid" id="Q9S1T2"/>
<protein>
    <recommendedName>
        <fullName evidence="3">Zinc-binding dehydrogenase</fullName>
    </recommendedName>
</protein>
<evidence type="ECO:0008006" key="3">
    <source>
        <dbReference type="Google" id="ProtNLM"/>
    </source>
</evidence>
<dbReference type="PaxDb" id="100226-SCO0060"/>
<dbReference type="Proteomes" id="UP000001973">
    <property type="component" value="Chromosome"/>
</dbReference>
<accession>Q9S1T2</accession>
<dbReference type="PIR" id="T37124">
    <property type="entry name" value="T37124"/>
</dbReference>